<accession>A0A1Y2I4J3</accession>
<proteinExistence type="predicted"/>
<gene>
    <name evidence="2" type="ORF">BCR44DRAFT_1424447</name>
</gene>
<sequence>MGIMGTCPAAWVACVKRLVEARVVVAVEVAGGGDECGTDERVVYEQPGEVKLDVGSRVQACADAEGMFRKSTCLACAANP</sequence>
<evidence type="ECO:0000313" key="3">
    <source>
        <dbReference type="Proteomes" id="UP000193411"/>
    </source>
</evidence>
<keyword evidence="3" id="KW-1185">Reference proteome</keyword>
<keyword evidence="1" id="KW-0732">Signal</keyword>
<evidence type="ECO:0000256" key="1">
    <source>
        <dbReference type="SAM" id="SignalP"/>
    </source>
</evidence>
<dbReference type="AlphaFoldDB" id="A0A1Y2I4J3"/>
<feature type="chain" id="PRO_5012372775" evidence="1">
    <location>
        <begin position="22"/>
        <end position="80"/>
    </location>
</feature>
<reference evidence="2 3" key="1">
    <citation type="submission" date="2016-07" db="EMBL/GenBank/DDBJ databases">
        <title>Pervasive Adenine N6-methylation of Active Genes in Fungi.</title>
        <authorList>
            <consortium name="DOE Joint Genome Institute"/>
            <person name="Mondo S.J."/>
            <person name="Dannebaum R.O."/>
            <person name="Kuo R.C."/>
            <person name="Labutti K."/>
            <person name="Haridas S."/>
            <person name="Kuo A."/>
            <person name="Salamov A."/>
            <person name="Ahrendt S.R."/>
            <person name="Lipzen A."/>
            <person name="Sullivan W."/>
            <person name="Andreopoulos W.B."/>
            <person name="Clum A."/>
            <person name="Lindquist E."/>
            <person name="Daum C."/>
            <person name="Ramamoorthy G.K."/>
            <person name="Gryganskyi A."/>
            <person name="Culley D."/>
            <person name="Magnuson J.K."/>
            <person name="James T.Y."/>
            <person name="O'Malley M.A."/>
            <person name="Stajich J.E."/>
            <person name="Spatafora J.W."/>
            <person name="Visel A."/>
            <person name="Grigoriev I.V."/>
        </authorList>
    </citation>
    <scope>NUCLEOTIDE SEQUENCE [LARGE SCALE GENOMIC DNA]</scope>
    <source>
        <strain evidence="2 3">PL171</strain>
    </source>
</reference>
<dbReference type="EMBL" id="MCFL01000002">
    <property type="protein sequence ID" value="ORZ41134.1"/>
    <property type="molecule type" value="Genomic_DNA"/>
</dbReference>
<protein>
    <submittedName>
        <fullName evidence="2">Uncharacterized protein</fullName>
    </submittedName>
</protein>
<name>A0A1Y2I4J3_9FUNG</name>
<organism evidence="2 3">
    <name type="scientific">Catenaria anguillulae PL171</name>
    <dbReference type="NCBI Taxonomy" id="765915"/>
    <lineage>
        <taxon>Eukaryota</taxon>
        <taxon>Fungi</taxon>
        <taxon>Fungi incertae sedis</taxon>
        <taxon>Blastocladiomycota</taxon>
        <taxon>Blastocladiomycetes</taxon>
        <taxon>Blastocladiales</taxon>
        <taxon>Catenariaceae</taxon>
        <taxon>Catenaria</taxon>
    </lineage>
</organism>
<feature type="signal peptide" evidence="1">
    <location>
        <begin position="1"/>
        <end position="21"/>
    </location>
</feature>
<comment type="caution">
    <text evidence="2">The sequence shown here is derived from an EMBL/GenBank/DDBJ whole genome shotgun (WGS) entry which is preliminary data.</text>
</comment>
<dbReference type="Proteomes" id="UP000193411">
    <property type="component" value="Unassembled WGS sequence"/>
</dbReference>
<evidence type="ECO:0000313" key="2">
    <source>
        <dbReference type="EMBL" id="ORZ41134.1"/>
    </source>
</evidence>